<gene>
    <name evidence="2" type="ORF">ACFPOG_01340</name>
</gene>
<dbReference type="RefSeq" id="WP_270880417.1">
    <property type="nucleotide sequence ID" value="NZ_JAQFVF010000033.1"/>
</dbReference>
<keyword evidence="1" id="KW-0812">Transmembrane</keyword>
<evidence type="ECO:0000313" key="2">
    <source>
        <dbReference type="EMBL" id="MFC5446893.1"/>
    </source>
</evidence>
<comment type="caution">
    <text evidence="2">The sequence shown here is derived from an EMBL/GenBank/DDBJ whole genome shotgun (WGS) entry which is preliminary data.</text>
</comment>
<dbReference type="Proteomes" id="UP001596044">
    <property type="component" value="Unassembled WGS sequence"/>
</dbReference>
<keyword evidence="3" id="KW-1185">Reference proteome</keyword>
<sequence>MLKQEKSSVKVLYFAIALFTLVLFAADWMHRNIPMPSRFFIHTVSPWVCKLIGI</sequence>
<keyword evidence="1" id="KW-0472">Membrane</keyword>
<reference evidence="3" key="1">
    <citation type="journal article" date="2019" name="Int. J. Syst. Evol. Microbiol.">
        <title>The Global Catalogue of Microorganisms (GCM) 10K type strain sequencing project: providing services to taxonomists for standard genome sequencing and annotation.</title>
        <authorList>
            <consortium name="The Broad Institute Genomics Platform"/>
            <consortium name="The Broad Institute Genome Sequencing Center for Infectious Disease"/>
            <person name="Wu L."/>
            <person name="Ma J."/>
        </authorList>
    </citation>
    <scope>NUCLEOTIDE SEQUENCE [LARGE SCALE GENOMIC DNA]</scope>
    <source>
        <strain evidence="3">KACC 11904</strain>
    </source>
</reference>
<organism evidence="2 3">
    <name type="scientific">Paenibacillus aestuarii</name>
    <dbReference type="NCBI Taxonomy" id="516965"/>
    <lineage>
        <taxon>Bacteria</taxon>
        <taxon>Bacillati</taxon>
        <taxon>Bacillota</taxon>
        <taxon>Bacilli</taxon>
        <taxon>Bacillales</taxon>
        <taxon>Paenibacillaceae</taxon>
        <taxon>Paenibacillus</taxon>
    </lineage>
</organism>
<evidence type="ECO:0000256" key="1">
    <source>
        <dbReference type="SAM" id="Phobius"/>
    </source>
</evidence>
<dbReference type="EMBL" id="JBHSMJ010000004">
    <property type="protein sequence ID" value="MFC5446893.1"/>
    <property type="molecule type" value="Genomic_DNA"/>
</dbReference>
<evidence type="ECO:0000313" key="3">
    <source>
        <dbReference type="Proteomes" id="UP001596044"/>
    </source>
</evidence>
<name>A0ABW0K0W4_9BACL</name>
<accession>A0ABW0K0W4</accession>
<protein>
    <submittedName>
        <fullName evidence="2">Uncharacterized protein</fullName>
    </submittedName>
</protein>
<keyword evidence="1" id="KW-1133">Transmembrane helix</keyword>
<feature type="transmembrane region" description="Helical" evidence="1">
    <location>
        <begin position="12"/>
        <end position="29"/>
    </location>
</feature>
<proteinExistence type="predicted"/>